<keyword evidence="4" id="KW-1185">Reference proteome</keyword>
<dbReference type="EMBL" id="NMUH01009214">
    <property type="protein sequence ID" value="MQM19800.1"/>
    <property type="molecule type" value="Genomic_DNA"/>
</dbReference>
<dbReference type="Pfam" id="PF20167">
    <property type="entry name" value="Transposase_32"/>
    <property type="match status" value="1"/>
</dbReference>
<feature type="non-terminal residue" evidence="3">
    <location>
        <position position="675"/>
    </location>
</feature>
<feature type="region of interest" description="Disordered" evidence="1">
    <location>
        <begin position="57"/>
        <end position="83"/>
    </location>
</feature>
<reference evidence="3" key="1">
    <citation type="submission" date="2017-07" db="EMBL/GenBank/DDBJ databases">
        <title>Taro Niue Genome Assembly and Annotation.</title>
        <authorList>
            <person name="Atibalentja N."/>
            <person name="Keating K."/>
            <person name="Fields C.J."/>
        </authorList>
    </citation>
    <scope>NUCLEOTIDE SEQUENCE</scope>
    <source>
        <strain evidence="3">Niue_2</strain>
        <tissue evidence="3">Leaf</tissue>
    </source>
</reference>
<organism evidence="3 4">
    <name type="scientific">Colocasia esculenta</name>
    <name type="common">Wild taro</name>
    <name type="synonym">Arum esculentum</name>
    <dbReference type="NCBI Taxonomy" id="4460"/>
    <lineage>
        <taxon>Eukaryota</taxon>
        <taxon>Viridiplantae</taxon>
        <taxon>Streptophyta</taxon>
        <taxon>Embryophyta</taxon>
        <taxon>Tracheophyta</taxon>
        <taxon>Spermatophyta</taxon>
        <taxon>Magnoliopsida</taxon>
        <taxon>Liliopsida</taxon>
        <taxon>Araceae</taxon>
        <taxon>Aroideae</taxon>
        <taxon>Colocasieae</taxon>
        <taxon>Colocasia</taxon>
    </lineage>
</organism>
<evidence type="ECO:0000256" key="1">
    <source>
        <dbReference type="SAM" id="MobiDB-lite"/>
    </source>
</evidence>
<feature type="compositionally biased region" description="Basic and acidic residues" evidence="1">
    <location>
        <begin position="642"/>
        <end position="655"/>
    </location>
</feature>
<evidence type="ECO:0000313" key="4">
    <source>
        <dbReference type="Proteomes" id="UP000652761"/>
    </source>
</evidence>
<accession>A0A843XKZ7</accession>
<feature type="region of interest" description="Disordered" evidence="1">
    <location>
        <begin position="627"/>
        <end position="655"/>
    </location>
</feature>
<proteinExistence type="predicted"/>
<name>A0A843XKZ7_COLES</name>
<comment type="caution">
    <text evidence="3">The sequence shown here is derived from an EMBL/GenBank/DDBJ whole genome shotgun (WGS) entry which is preliminary data.</text>
</comment>
<dbReference type="AlphaFoldDB" id="A0A843XKZ7"/>
<feature type="domain" description="Putative plant transposon protein" evidence="2">
    <location>
        <begin position="178"/>
        <end position="342"/>
    </location>
</feature>
<sequence>MDSEKYHVEKIKASEKTGGVYPMNVLPNLQHRPENAFLKLILYLFHKGRVKLGSFRSSTSLREGPEEEEEAPTEDAGGTSCIGEGEGIEVEEAGDEVCGAGGAVGAEGGVGGIGSWVPAVAQGPVPLQGRFRQTVPLPSPKEGLSEGMILPSNQDPLQHLNGQPREVDHPRQAEFRVSYPRLVREFYKNLTCTDEGYESKVKGIAIKMQTDKAASIFKVPDEGANYHEFEVDLHEAYSILAGLPADASDPKQTFVTRFNANSFPPILRVIHHILTTIVTPQGGGRDRLTDIQRFIIYCMVKDIKINLHVILYQIISETTRKDLKRSLPYAAHLTSVFQHFGVLLENEKSQSIPKSNIYTFKNIQKFMGFRLEGNQIRRGPVVVEAPPAQEEQPQDQGEQPQAQEDQPQVQGDQPQAQEEQPPAEGDQPQGQEDQPPVNKDQPQLPTEGDIPFHAPISPQLAHFSPQHNFQPSTSFGGPSVPPELFSFLNEKFETLNSSIQTMSTSFELRIQRLENTVSAKFIEQKAASDYAAQMFNRLIGTMADASLQLKEHQQKLETVQTFLQKMCRHTLPWCRHNNTDSKAKGEETLRLCRHKSRVCRHELQFFRNQSTQVDTLLEQIDTGSSSQNSQFAELGQQVDTLSEQRVDTTTRADRHTTESLKLKVDGRHVSAQADG</sequence>
<dbReference type="InterPro" id="IPR046796">
    <property type="entry name" value="Transposase_32_dom"/>
</dbReference>
<gene>
    <name evidence="3" type="ORF">Taro_052812</name>
</gene>
<feature type="compositionally biased region" description="Polar residues" evidence="1">
    <location>
        <begin position="465"/>
        <end position="476"/>
    </location>
</feature>
<dbReference type="Proteomes" id="UP000652761">
    <property type="component" value="Unassembled WGS sequence"/>
</dbReference>
<evidence type="ECO:0000259" key="2">
    <source>
        <dbReference type="Pfam" id="PF20167"/>
    </source>
</evidence>
<feature type="compositionally biased region" description="Polar residues" evidence="1">
    <location>
        <begin position="627"/>
        <end position="641"/>
    </location>
</feature>
<protein>
    <recommendedName>
        <fullName evidence="2">Putative plant transposon protein domain-containing protein</fullName>
    </recommendedName>
</protein>
<evidence type="ECO:0000313" key="3">
    <source>
        <dbReference type="EMBL" id="MQM19800.1"/>
    </source>
</evidence>
<feature type="compositionally biased region" description="Low complexity" evidence="1">
    <location>
        <begin position="74"/>
        <end position="83"/>
    </location>
</feature>
<feature type="compositionally biased region" description="Low complexity" evidence="1">
    <location>
        <begin position="386"/>
        <end position="436"/>
    </location>
</feature>
<feature type="region of interest" description="Disordered" evidence="1">
    <location>
        <begin position="386"/>
        <end position="477"/>
    </location>
</feature>